<accession>A0ABP6P5V1</accession>
<dbReference type="PANTHER" id="PTHR43283">
    <property type="entry name" value="BETA-LACTAMASE-RELATED"/>
    <property type="match status" value="1"/>
</dbReference>
<dbReference type="Pfam" id="PF00144">
    <property type="entry name" value="Beta-lactamase"/>
    <property type="match status" value="1"/>
</dbReference>
<proteinExistence type="predicted"/>
<gene>
    <name evidence="2" type="ORF">GCM10010531_22510</name>
</gene>
<keyword evidence="3" id="KW-1185">Reference proteome</keyword>
<sequence length="362" mass="38664">MVVELAAARAAITALMARHHVPGLSVAVTDSTGLLHAEGFGLRELATRAPATPDTSYLWFSMSKIATATAAMRLVDEGRLDLDAPVDSLVPGFRARRGLPPVVRQLLDHTSGAPNPLPLRWVLPTDRAATEAAPAAAALLARHGRPRRAAGGPARYSNVGYLVLAEVIAAAAGQPFEDYVREAVLEPAGMSGTGYARPDAADSATGYVRLPRPLDPLLRAALPRGVTGPRCGGFVALESFRVVGAGYGGLVGSVTDAARLARLHLGDGEIEGSRVLRPETAQRMRDIRTPGRPFDLGLGWFRQARDRGARPSFVEHWGTGGGFWNAMRIYPGLDLGIVVMANTTRPYDHHALMKALREVFRP</sequence>
<dbReference type="InterPro" id="IPR012338">
    <property type="entry name" value="Beta-lactam/transpept-like"/>
</dbReference>
<dbReference type="RefSeq" id="WP_344688949.1">
    <property type="nucleotide sequence ID" value="NZ_BAAAVV010000004.1"/>
</dbReference>
<dbReference type="InterPro" id="IPR001466">
    <property type="entry name" value="Beta-lactam-related"/>
</dbReference>
<dbReference type="Proteomes" id="UP001499924">
    <property type="component" value="Unassembled WGS sequence"/>
</dbReference>
<organism evidence="2 3">
    <name type="scientific">Blastococcus jejuensis</name>
    <dbReference type="NCBI Taxonomy" id="351224"/>
    <lineage>
        <taxon>Bacteria</taxon>
        <taxon>Bacillati</taxon>
        <taxon>Actinomycetota</taxon>
        <taxon>Actinomycetes</taxon>
        <taxon>Geodermatophilales</taxon>
        <taxon>Geodermatophilaceae</taxon>
        <taxon>Blastococcus</taxon>
    </lineage>
</organism>
<evidence type="ECO:0000313" key="3">
    <source>
        <dbReference type="Proteomes" id="UP001499924"/>
    </source>
</evidence>
<comment type="caution">
    <text evidence="2">The sequence shown here is derived from an EMBL/GenBank/DDBJ whole genome shotgun (WGS) entry which is preliminary data.</text>
</comment>
<evidence type="ECO:0000313" key="2">
    <source>
        <dbReference type="EMBL" id="GAA3168969.1"/>
    </source>
</evidence>
<dbReference type="EMBL" id="BAAAVV010000004">
    <property type="protein sequence ID" value="GAA3168969.1"/>
    <property type="molecule type" value="Genomic_DNA"/>
</dbReference>
<name>A0ABP6P5V1_9ACTN</name>
<evidence type="ECO:0000259" key="1">
    <source>
        <dbReference type="Pfam" id="PF00144"/>
    </source>
</evidence>
<dbReference type="Gene3D" id="3.40.710.10">
    <property type="entry name" value="DD-peptidase/beta-lactamase superfamily"/>
    <property type="match status" value="1"/>
</dbReference>
<dbReference type="SUPFAM" id="SSF56601">
    <property type="entry name" value="beta-lactamase/transpeptidase-like"/>
    <property type="match status" value="1"/>
</dbReference>
<protein>
    <submittedName>
        <fullName evidence="2">Serine hydrolase domain-containing protein</fullName>
    </submittedName>
</protein>
<reference evidence="3" key="1">
    <citation type="journal article" date="2019" name="Int. J. Syst. Evol. Microbiol.">
        <title>The Global Catalogue of Microorganisms (GCM) 10K type strain sequencing project: providing services to taxonomists for standard genome sequencing and annotation.</title>
        <authorList>
            <consortium name="The Broad Institute Genomics Platform"/>
            <consortium name="The Broad Institute Genome Sequencing Center for Infectious Disease"/>
            <person name="Wu L."/>
            <person name="Ma J."/>
        </authorList>
    </citation>
    <scope>NUCLEOTIDE SEQUENCE [LARGE SCALE GENOMIC DNA]</scope>
    <source>
        <strain evidence="3">JCM 15614</strain>
    </source>
</reference>
<feature type="domain" description="Beta-lactamase-related" evidence="1">
    <location>
        <begin position="9"/>
        <end position="352"/>
    </location>
</feature>
<keyword evidence="2" id="KW-0378">Hydrolase</keyword>
<dbReference type="GO" id="GO:0016787">
    <property type="term" value="F:hydrolase activity"/>
    <property type="evidence" value="ECO:0007669"/>
    <property type="project" value="UniProtKB-KW"/>
</dbReference>
<dbReference type="InterPro" id="IPR050789">
    <property type="entry name" value="Diverse_Enzym_Activities"/>
</dbReference>